<gene>
    <name evidence="1" type="ORF">L917_02002</name>
</gene>
<feature type="non-terminal residue" evidence="1">
    <location>
        <position position="1"/>
    </location>
</feature>
<dbReference type="EMBL" id="KI677725">
    <property type="protein sequence ID" value="ETM01419.1"/>
    <property type="molecule type" value="Genomic_DNA"/>
</dbReference>
<organism evidence="1">
    <name type="scientific">Phytophthora nicotianae</name>
    <name type="common">Potato buckeye rot agent</name>
    <name type="synonym">Phytophthora parasitica</name>
    <dbReference type="NCBI Taxonomy" id="4792"/>
    <lineage>
        <taxon>Eukaryota</taxon>
        <taxon>Sar</taxon>
        <taxon>Stramenopiles</taxon>
        <taxon>Oomycota</taxon>
        <taxon>Peronosporomycetes</taxon>
        <taxon>Peronosporales</taxon>
        <taxon>Peronosporaceae</taxon>
        <taxon>Phytophthora</taxon>
    </lineage>
</organism>
<name>W2LVB5_PHYNI</name>
<accession>W2LVB5</accession>
<reference evidence="1" key="1">
    <citation type="submission" date="2013-11" db="EMBL/GenBank/DDBJ databases">
        <title>The Genome Sequence of Phytophthora parasitica CHvinca01.</title>
        <authorList>
            <consortium name="The Broad Institute Genomics Platform"/>
            <person name="Russ C."/>
            <person name="Tyler B."/>
            <person name="Panabieres F."/>
            <person name="Shan W."/>
            <person name="Tripathy S."/>
            <person name="Grunwald N."/>
            <person name="Machado M."/>
            <person name="Johnson C.S."/>
            <person name="Arredondo F."/>
            <person name="Hong C."/>
            <person name="Coffey M."/>
            <person name="Young S.K."/>
            <person name="Zeng Q."/>
            <person name="Gargeya S."/>
            <person name="Fitzgerald M."/>
            <person name="Abouelleil A."/>
            <person name="Alvarado L."/>
            <person name="Chapman S.B."/>
            <person name="Gainer-Dewar J."/>
            <person name="Goldberg J."/>
            <person name="Griggs A."/>
            <person name="Gujja S."/>
            <person name="Hansen M."/>
            <person name="Howarth C."/>
            <person name="Imamovic A."/>
            <person name="Ireland A."/>
            <person name="Larimer J."/>
            <person name="McCowan C."/>
            <person name="Murphy C."/>
            <person name="Pearson M."/>
            <person name="Poon T.W."/>
            <person name="Priest M."/>
            <person name="Roberts A."/>
            <person name="Saif S."/>
            <person name="Shea T."/>
            <person name="Sykes S."/>
            <person name="Wortman J."/>
            <person name="Nusbaum C."/>
            <person name="Birren B."/>
        </authorList>
    </citation>
    <scope>NUCLEOTIDE SEQUENCE [LARGE SCALE GENOMIC DNA]</scope>
    <source>
        <strain evidence="1">CHvinca01</strain>
    </source>
</reference>
<sequence length="32" mass="3816">TLTFFDPMQKEDQYVECENIVKNLFSDTTEET</sequence>
<proteinExistence type="predicted"/>
<protein>
    <submittedName>
        <fullName evidence="1">Uncharacterized protein</fullName>
    </submittedName>
</protein>
<evidence type="ECO:0000313" key="1">
    <source>
        <dbReference type="EMBL" id="ETM01419.1"/>
    </source>
</evidence>
<dbReference type="Proteomes" id="UP000054423">
    <property type="component" value="Unassembled WGS sequence"/>
</dbReference>
<dbReference type="AlphaFoldDB" id="W2LVB5"/>